<feature type="non-terminal residue" evidence="3">
    <location>
        <position position="508"/>
    </location>
</feature>
<gene>
    <name evidence="3" type="ORF">DHV22_17325</name>
</gene>
<feature type="signal peptide" evidence="1">
    <location>
        <begin position="1"/>
        <end position="21"/>
    </location>
</feature>
<accession>A0A3D6BWI3</accession>
<dbReference type="GO" id="GO:0004553">
    <property type="term" value="F:hydrolase activity, hydrolyzing O-glycosyl compounds"/>
    <property type="evidence" value="ECO:0007669"/>
    <property type="project" value="UniProtKB-ARBA"/>
</dbReference>
<dbReference type="Gene3D" id="2.60.120.200">
    <property type="match status" value="1"/>
</dbReference>
<evidence type="ECO:0000313" key="3">
    <source>
        <dbReference type="EMBL" id="HCY83234.1"/>
    </source>
</evidence>
<organism evidence="3 4">
    <name type="scientific">Xanthomarina gelatinilytica</name>
    <dbReference type="NCBI Taxonomy" id="1137281"/>
    <lineage>
        <taxon>Bacteria</taxon>
        <taxon>Pseudomonadati</taxon>
        <taxon>Bacteroidota</taxon>
        <taxon>Flavobacteriia</taxon>
        <taxon>Flavobacteriales</taxon>
        <taxon>Flavobacteriaceae</taxon>
        <taxon>Xanthomarina</taxon>
    </lineage>
</organism>
<keyword evidence="1" id="KW-0732">Signal</keyword>
<sequence>MKKITFLIYAFTFAFCSLSYGQYLTEGFETSVPPAGWTANITNTGGPTLTWGQAANPHTGTYSAQVEYDPALVPQNEDLISPVLDLTSATNPRLRFWFNMSYYWAVDPNDNYDFNVSITDGTTTTPLWSEADFGVFTNWVWYEITLDLSAYAGTNNMQLVFNYTGVDGASLTLDDVLVEETPTCLPVTDLAASVTYTSANLSWTDPNGATAWNIELGAAGFTPTQTPTETGVSNPHSVGSLTANTAYEYYVQADCATDGTSTWAGPFQFYTGYCASVPTSNDGTGLGDIVLGTTTFNSSGDVTYEDYTATTVDLGQGVTANLMITYQTGYTYETYVWIDFNDNLIFDDTELVYTGTSLEDDPTTLDASFVMPASASLGTHRMRIGTSDFGQTPPDPCYSGTYGVTADFNVNIVVPACAPPVATAAVNADCDNLQYYVDVNVTDLGDGTPSITDGTSTWTVSGLGVTQAGPFADGTTVTLTLEHGSDGVCDLPLGTFSNYCPTECAEEP</sequence>
<dbReference type="CDD" id="cd00063">
    <property type="entry name" value="FN3"/>
    <property type="match status" value="1"/>
</dbReference>
<dbReference type="InterPro" id="IPR003961">
    <property type="entry name" value="FN3_dom"/>
</dbReference>
<dbReference type="SUPFAM" id="SSF49265">
    <property type="entry name" value="Fibronectin type III"/>
    <property type="match status" value="1"/>
</dbReference>
<comment type="caution">
    <text evidence="3">The sequence shown here is derived from an EMBL/GenBank/DDBJ whole genome shotgun (WGS) entry which is preliminary data.</text>
</comment>
<reference evidence="3 4" key="1">
    <citation type="journal article" date="2018" name="Nat. Biotechnol.">
        <title>A standardized bacterial taxonomy based on genome phylogeny substantially revises the tree of life.</title>
        <authorList>
            <person name="Parks D.H."/>
            <person name="Chuvochina M."/>
            <person name="Waite D.W."/>
            <person name="Rinke C."/>
            <person name="Skarshewski A."/>
            <person name="Chaumeil P.A."/>
            <person name="Hugenholtz P."/>
        </authorList>
    </citation>
    <scope>NUCLEOTIDE SEQUENCE [LARGE SCALE GENOMIC DNA]</scope>
    <source>
        <strain evidence="3">UBA10227</strain>
    </source>
</reference>
<dbReference type="Gene3D" id="2.60.40.10">
    <property type="entry name" value="Immunoglobulins"/>
    <property type="match status" value="1"/>
</dbReference>
<dbReference type="InterPro" id="IPR013320">
    <property type="entry name" value="ConA-like_dom_sf"/>
</dbReference>
<evidence type="ECO:0000259" key="2">
    <source>
        <dbReference type="SMART" id="SM00060"/>
    </source>
</evidence>
<dbReference type="InterPro" id="IPR013783">
    <property type="entry name" value="Ig-like_fold"/>
</dbReference>
<dbReference type="GO" id="GO:0005975">
    <property type="term" value="P:carbohydrate metabolic process"/>
    <property type="evidence" value="ECO:0007669"/>
    <property type="project" value="UniProtKB-ARBA"/>
</dbReference>
<evidence type="ECO:0000256" key="1">
    <source>
        <dbReference type="SAM" id="SignalP"/>
    </source>
</evidence>
<name>A0A3D6BWI3_9FLAO</name>
<feature type="domain" description="Fibronectin type-III" evidence="2">
    <location>
        <begin position="184"/>
        <end position="261"/>
    </location>
</feature>
<proteinExistence type="predicted"/>
<dbReference type="InterPro" id="IPR036116">
    <property type="entry name" value="FN3_sf"/>
</dbReference>
<dbReference type="AlphaFoldDB" id="A0A3D6BWI3"/>
<dbReference type="SUPFAM" id="SSF49899">
    <property type="entry name" value="Concanavalin A-like lectins/glucanases"/>
    <property type="match status" value="1"/>
</dbReference>
<dbReference type="EMBL" id="DPRK01000274">
    <property type="protein sequence ID" value="HCY83234.1"/>
    <property type="molecule type" value="Genomic_DNA"/>
</dbReference>
<protein>
    <recommendedName>
        <fullName evidence="2">Fibronectin type-III domain-containing protein</fullName>
    </recommendedName>
</protein>
<dbReference type="Proteomes" id="UP000263268">
    <property type="component" value="Unassembled WGS sequence"/>
</dbReference>
<evidence type="ECO:0000313" key="4">
    <source>
        <dbReference type="Proteomes" id="UP000263268"/>
    </source>
</evidence>
<dbReference type="SMART" id="SM00060">
    <property type="entry name" value="FN3"/>
    <property type="match status" value="1"/>
</dbReference>
<dbReference type="Pfam" id="PF20009">
    <property type="entry name" value="GEVED"/>
    <property type="match status" value="1"/>
</dbReference>
<dbReference type="InterPro" id="IPR045474">
    <property type="entry name" value="GEVED"/>
</dbReference>
<feature type="chain" id="PRO_5017740290" description="Fibronectin type-III domain-containing protein" evidence="1">
    <location>
        <begin position="22"/>
        <end position="508"/>
    </location>
</feature>